<organism evidence="1 2">
    <name type="scientific">Phormidium pseudopriestleyi FRX01</name>
    <dbReference type="NCBI Taxonomy" id="1759528"/>
    <lineage>
        <taxon>Bacteria</taxon>
        <taxon>Bacillati</taxon>
        <taxon>Cyanobacteriota</taxon>
        <taxon>Cyanophyceae</taxon>
        <taxon>Oscillatoriophycideae</taxon>
        <taxon>Oscillatoriales</taxon>
        <taxon>Oscillatoriaceae</taxon>
        <taxon>Phormidium</taxon>
    </lineage>
</organism>
<dbReference type="Proteomes" id="UP000664844">
    <property type="component" value="Unassembled WGS sequence"/>
</dbReference>
<accession>A0ABS3FQY9</accession>
<name>A0ABS3FQY9_9CYAN</name>
<reference evidence="1 2" key="1">
    <citation type="submission" date="2021-03" db="EMBL/GenBank/DDBJ databases">
        <title>Metabolic Capacity of the Antarctic Cyanobacterium Phormidium pseudopriestleyi that Sustains Oxygenic Photosynthesis in the Presence of Hydrogen Sulfide.</title>
        <authorList>
            <person name="Lumian J.E."/>
            <person name="Jungblut A.D."/>
            <person name="Dillon M.L."/>
            <person name="Hawes I."/>
            <person name="Doran P.T."/>
            <person name="Mackey T.J."/>
            <person name="Dick G.J."/>
            <person name="Grettenberger C.L."/>
            <person name="Sumner D.Y."/>
        </authorList>
    </citation>
    <scope>NUCLEOTIDE SEQUENCE [LARGE SCALE GENOMIC DNA]</scope>
    <source>
        <strain evidence="1 2">FRX01</strain>
    </source>
</reference>
<evidence type="ECO:0000313" key="1">
    <source>
        <dbReference type="EMBL" id="MBO0349529.1"/>
    </source>
</evidence>
<feature type="non-terminal residue" evidence="1">
    <location>
        <position position="1"/>
    </location>
</feature>
<sequence>RVRASPFLGEWGWWGMRADCPNIRCSPLKTVSEFVRIKGLRKQIDLNPNSSLKLLFLLPIAFTS</sequence>
<dbReference type="EMBL" id="JAFLQW010000284">
    <property type="protein sequence ID" value="MBO0349529.1"/>
    <property type="molecule type" value="Genomic_DNA"/>
</dbReference>
<keyword evidence="2" id="KW-1185">Reference proteome</keyword>
<gene>
    <name evidence="1" type="ORF">J0895_10490</name>
</gene>
<proteinExistence type="predicted"/>
<evidence type="ECO:0000313" key="2">
    <source>
        <dbReference type="Proteomes" id="UP000664844"/>
    </source>
</evidence>
<comment type="caution">
    <text evidence="1">The sequence shown here is derived from an EMBL/GenBank/DDBJ whole genome shotgun (WGS) entry which is preliminary data.</text>
</comment>
<dbReference type="RefSeq" id="WP_207088049.1">
    <property type="nucleotide sequence ID" value="NZ_JAFLQW010000284.1"/>
</dbReference>
<protein>
    <submittedName>
        <fullName evidence="1">Uncharacterized protein</fullName>
    </submittedName>
</protein>